<dbReference type="AlphaFoldDB" id="A0A3P6HJQ8"/>
<evidence type="ECO:0000313" key="2">
    <source>
        <dbReference type="Proteomes" id="UP000267029"/>
    </source>
</evidence>
<dbReference type="InterPro" id="IPR040242">
    <property type="entry name" value="TPRG1-like"/>
</dbReference>
<evidence type="ECO:0000313" key="1">
    <source>
        <dbReference type="EMBL" id="VDD81350.1"/>
    </source>
</evidence>
<dbReference type="STRING" id="53468.A0A3P6HJQ8"/>
<dbReference type="PANTHER" id="PTHR31108">
    <property type="entry name" value="TUMOR PROTEIN P63-REGULATED GENE 1-LIKE PROTEIN"/>
    <property type="match status" value="1"/>
</dbReference>
<dbReference type="PANTHER" id="PTHR31108:SF1">
    <property type="entry name" value="HSAC2 DOMAIN-CONTAINING PROTEIN"/>
    <property type="match status" value="1"/>
</dbReference>
<sequence>MAWGDLGSVTAVQKWNPLCRNMPYVVLTHHPLLVKQNQLPSDQANVSGAGYGAETTPGTPYDVNNFLQAIRDACSATNVEFKTGDITIESYGNLGSVVFNQTSLGFTRSKVPVAE</sequence>
<dbReference type="OrthoDB" id="10012704at2759"/>
<dbReference type="GO" id="GO:0005737">
    <property type="term" value="C:cytoplasm"/>
    <property type="evidence" value="ECO:0007669"/>
    <property type="project" value="TreeGrafter"/>
</dbReference>
<protein>
    <submittedName>
        <fullName evidence="1">Uncharacterized protein</fullName>
    </submittedName>
</protein>
<gene>
    <name evidence="1" type="ORF">MCOS_LOCUS7353</name>
</gene>
<accession>A0A3P6HJQ8</accession>
<organism evidence="1 2">
    <name type="scientific">Mesocestoides corti</name>
    <name type="common">Flatworm</name>
    <dbReference type="NCBI Taxonomy" id="53468"/>
    <lineage>
        <taxon>Eukaryota</taxon>
        <taxon>Metazoa</taxon>
        <taxon>Spiralia</taxon>
        <taxon>Lophotrochozoa</taxon>
        <taxon>Platyhelminthes</taxon>
        <taxon>Cestoda</taxon>
        <taxon>Eucestoda</taxon>
        <taxon>Cyclophyllidea</taxon>
        <taxon>Mesocestoididae</taxon>
        <taxon>Mesocestoides</taxon>
    </lineage>
</organism>
<name>A0A3P6HJQ8_MESCO</name>
<dbReference type="Proteomes" id="UP000267029">
    <property type="component" value="Unassembled WGS sequence"/>
</dbReference>
<reference evidence="1 2" key="1">
    <citation type="submission" date="2018-10" db="EMBL/GenBank/DDBJ databases">
        <authorList>
            <consortium name="Pathogen Informatics"/>
        </authorList>
    </citation>
    <scope>NUCLEOTIDE SEQUENCE [LARGE SCALE GENOMIC DNA]</scope>
</reference>
<keyword evidence="2" id="KW-1185">Reference proteome</keyword>
<proteinExistence type="predicted"/>
<dbReference type="EMBL" id="UXSR01005356">
    <property type="protein sequence ID" value="VDD81350.1"/>
    <property type="molecule type" value="Genomic_DNA"/>
</dbReference>